<keyword evidence="3" id="KW-0732">Signal</keyword>
<dbReference type="Gene3D" id="2.60.120.260">
    <property type="entry name" value="Galactose-binding domain-like"/>
    <property type="match status" value="1"/>
</dbReference>
<feature type="signal peptide" evidence="3">
    <location>
        <begin position="1"/>
        <end position="29"/>
    </location>
</feature>
<feature type="chain" id="PRO_5039115534" description="SLH domain-containing protein" evidence="3">
    <location>
        <begin position="30"/>
        <end position="1505"/>
    </location>
</feature>
<dbReference type="InterPro" id="IPR032287">
    <property type="entry name" value="DUF4838"/>
</dbReference>
<feature type="region of interest" description="Disordered" evidence="2">
    <location>
        <begin position="439"/>
        <end position="509"/>
    </location>
</feature>
<dbReference type="PANTHER" id="PTHR47406:SF2">
    <property type="entry name" value="ALPHA GLUCURONIDASE N-TERMINAL DOMAIN-CONTAINING PROTEIN"/>
    <property type="match status" value="1"/>
</dbReference>
<dbReference type="SUPFAM" id="SSF55545">
    <property type="entry name" value="beta-N-acetylhexosaminidase-like domain"/>
    <property type="match status" value="1"/>
</dbReference>
<proteinExistence type="predicted"/>
<protein>
    <recommendedName>
        <fullName evidence="4">SLH domain-containing protein</fullName>
    </recommendedName>
</protein>
<dbReference type="PANTHER" id="PTHR47406">
    <property type="entry name" value="COAGULATION FACTOR 5/8 TYPE, C-TERMINAL"/>
    <property type="match status" value="1"/>
</dbReference>
<evidence type="ECO:0000313" key="6">
    <source>
        <dbReference type="Proteomes" id="UP000250369"/>
    </source>
</evidence>
<accession>A0A329MKK1</accession>
<dbReference type="GO" id="GO:0016787">
    <property type="term" value="F:hydrolase activity"/>
    <property type="evidence" value="ECO:0007669"/>
    <property type="project" value="UniProtKB-KW"/>
</dbReference>
<feature type="domain" description="SLH" evidence="4">
    <location>
        <begin position="49"/>
        <end position="112"/>
    </location>
</feature>
<dbReference type="Proteomes" id="UP000250369">
    <property type="component" value="Unassembled WGS sequence"/>
</dbReference>
<dbReference type="RefSeq" id="WP_113033061.1">
    <property type="nucleotide sequence ID" value="NZ_QMFB01000013.1"/>
</dbReference>
<evidence type="ECO:0000256" key="1">
    <source>
        <dbReference type="ARBA" id="ARBA00022801"/>
    </source>
</evidence>
<dbReference type="Gene3D" id="3.30.379.10">
    <property type="entry name" value="Chitobiase/beta-hexosaminidase domain 2-like"/>
    <property type="match status" value="1"/>
</dbReference>
<dbReference type="Pfam" id="PF16126">
    <property type="entry name" value="DUF4838"/>
    <property type="match status" value="1"/>
</dbReference>
<feature type="domain" description="SLH" evidence="4">
    <location>
        <begin position="171"/>
        <end position="234"/>
    </location>
</feature>
<evidence type="ECO:0000313" key="5">
    <source>
        <dbReference type="EMBL" id="RAV19243.1"/>
    </source>
</evidence>
<evidence type="ECO:0000259" key="4">
    <source>
        <dbReference type="PROSITE" id="PS51272"/>
    </source>
</evidence>
<dbReference type="PROSITE" id="PS51272">
    <property type="entry name" value="SLH"/>
    <property type="match status" value="3"/>
</dbReference>
<evidence type="ECO:0000256" key="2">
    <source>
        <dbReference type="SAM" id="MobiDB-lite"/>
    </source>
</evidence>
<dbReference type="Pfam" id="PF00395">
    <property type="entry name" value="SLH"/>
    <property type="match status" value="3"/>
</dbReference>
<sequence length="1505" mass="165918">MSLVLKRKSNKAVLIFMMLCLVLSTFGSAYGTAWGEEKNSSEAVGASGAESAAFSDLAGHWSESWVKEWTKSGIVKGYPDGTLGLDRAISRGEVLALVNRSFGFNDQAASTFNDLSKENWEYEDAAKAIKAKYIAGFEDNSIQTDKPISRQEAAVIVNRLLEQAQTQQASAQSFTDLASFPGWSKEAIGAVAAAKIIEGYEDGSFRPEALITRAELIVMLDRALKAIRSVSFNEAGTFGPVQGVRVINGDVVVAAADVTLRNMKVNGSLLLAEGIKEGDAFLENVTVLGKTTIRGGGTESIHLLDSSLGEMFIEKKDGTVRVVAEGATLAKIVHVNSSAVLEESALTGQGFVKILVAGAQLEGLKLTLKGTFEQADISSPQTAIELASGSVRLLQLLEGADGSTLRIGVNTVIGKIVLDALLKTSGQGTIQTALINAKGKGSTFEKQPDAVNGEGAPTTAPSSNNGGSQTTATPTPSPSDTPSTATPTPSPSDSQSTPTPTPTPTDNNEDVLEIVKNGQGNATVVVMDAHANESLNPSPAWNYLTPAALAQKLVEYIQKSTGVALPIVTGDPAEYDGVKIYVGGSSAAESNQHQLVLQTLNEQGFFIDSQGDHVTIDGNNLGGLEYGIYEFLERYVGISWLMPGPDGEDIPQHSTLVIPNDLVQDEPRTLSRYMYSTITPSLREWQRVIRTDNNMMMHHNLYQLFDPQVFADHPEYYVGGVVPTSLESWQPCFNDDTAQAAIARIIQYFNENPSHSSYSLAINDLGYEYCETPTKRNSVGAWHMSDFYYPWVNKIAEGVLTQHPDKYFGVLAYREMYDPPMKVDDTPFKLNSHVVPFITDDRMTWKDPDLGAVGMQLTENWLESATNLGFYEYLYGTVYNVPRTYVHQMAANYKYEQDHGAIAHFAELYPNFGEGPKAWIAAKLQWNADQDVDALLQQWYERAVGADAAPYLEQYYDHWEQFWTARVFQSAWYLDWKNKVKRSNYLNIYEHYYLKEITKEELADSRSLLEQAVAHAGSNAQKTRAQLLMRAFEYYEASALSYPKDRPATPANEQAAMELLADIEKSYDMGQKRKQLAIEFAGHPVLDLISVSGTWDGVQRQMIAALQAYTANEPGNGPVRQALNEFLNGVPEYQGLTDHLSAYAVKTSAGKAAILQSLDFSSGPWTAAEPLSDFLKMETKASPPVETKVYLLWDEENLYVGYENFFDDVNDLVISNDATGGWWSSGYDDSNETYVTADTYSDFKGYFTNPNAVKLVFQYSHANGGPAPSSDPNWEANASLKADRWNLVQVIPFASIGINDPKNNRNLKGFFMRNYMGATHYISWGGGNPWTPKDFQTLQLVESKNLIGNPSFEEGTGNIPAPWVDYVISPAVEYRSDTIAHSGRYSLTAEGLWGGMGPYQNTLMAEPGKYRASFYYFKAGSAPTDGKIQWFTIVADGSDRLDTLISEQVPLDWTKEMWNYLEFEYEIKEDYNGQVPTIQGLGIGIWYMNPDEKVYIDDVSVYKIE</sequence>
<keyword evidence="1" id="KW-0378">Hydrolase</keyword>
<dbReference type="InterPro" id="IPR029018">
    <property type="entry name" value="Hex-like_dom2"/>
</dbReference>
<gene>
    <name evidence="5" type="ORF">DQG23_22165</name>
</gene>
<dbReference type="SUPFAM" id="SSF49344">
    <property type="entry name" value="CBD9-like"/>
    <property type="match status" value="1"/>
</dbReference>
<dbReference type="OrthoDB" id="185675at2"/>
<dbReference type="InterPro" id="IPR001119">
    <property type="entry name" value="SLH_dom"/>
</dbReference>
<dbReference type="Gene3D" id="2.60.40.1190">
    <property type="match status" value="1"/>
</dbReference>
<feature type="compositionally biased region" description="Low complexity" evidence="2">
    <location>
        <begin position="468"/>
        <end position="498"/>
    </location>
</feature>
<evidence type="ECO:0000256" key="3">
    <source>
        <dbReference type="SAM" id="SignalP"/>
    </source>
</evidence>
<reference evidence="5 6" key="1">
    <citation type="journal article" date="2009" name="Int. J. Syst. Evol. Microbiol.">
        <title>Paenibacillus contaminans sp. nov., isolated from a contaminated laboratory plate.</title>
        <authorList>
            <person name="Chou J.H."/>
            <person name="Lee J.H."/>
            <person name="Lin M.C."/>
            <person name="Chang P.S."/>
            <person name="Arun A.B."/>
            <person name="Young C.C."/>
            <person name="Chen W.M."/>
        </authorList>
    </citation>
    <scope>NUCLEOTIDE SEQUENCE [LARGE SCALE GENOMIC DNA]</scope>
    <source>
        <strain evidence="5 6">CKOBP-6</strain>
    </source>
</reference>
<dbReference type="EMBL" id="QMFB01000013">
    <property type="protein sequence ID" value="RAV19243.1"/>
    <property type="molecule type" value="Genomic_DNA"/>
</dbReference>
<name>A0A329MKK1_9BACL</name>
<feature type="domain" description="SLH" evidence="4">
    <location>
        <begin position="113"/>
        <end position="170"/>
    </location>
</feature>
<dbReference type="GO" id="GO:0005975">
    <property type="term" value="P:carbohydrate metabolic process"/>
    <property type="evidence" value="ECO:0007669"/>
    <property type="project" value="UniProtKB-ARBA"/>
</dbReference>
<keyword evidence="6" id="KW-1185">Reference proteome</keyword>
<organism evidence="5 6">
    <name type="scientific">Paenibacillus contaminans</name>
    <dbReference type="NCBI Taxonomy" id="450362"/>
    <lineage>
        <taxon>Bacteria</taxon>
        <taxon>Bacillati</taxon>
        <taxon>Bacillota</taxon>
        <taxon>Bacilli</taxon>
        <taxon>Bacillales</taxon>
        <taxon>Paenibacillaceae</taxon>
        <taxon>Paenibacillus</taxon>
    </lineage>
</organism>
<comment type="caution">
    <text evidence="5">The sequence shown here is derived from an EMBL/GenBank/DDBJ whole genome shotgun (WGS) entry which is preliminary data.</text>
</comment>